<organism evidence="1">
    <name type="scientific">Siphoviridae sp. ctjKY6</name>
    <dbReference type="NCBI Taxonomy" id="2825631"/>
    <lineage>
        <taxon>Viruses</taxon>
        <taxon>Duplodnaviria</taxon>
        <taxon>Heunggongvirae</taxon>
        <taxon>Uroviricota</taxon>
        <taxon>Caudoviricetes</taxon>
    </lineage>
</organism>
<keyword evidence="1" id="KW-0378">Hydrolase</keyword>
<sequence>MVECQRCRILPWVGGHAQLYGNRDALLRARAVHSTRVGAARHTTRCAGTAHHAEIQGRAGHPAQHRRHAGRYRMQAHRQLRNQQRAGASTGMRNDELLSLFTPQTRRDKQIRVGASNLSNPCALCLAEDILPGIKDKSGVELVPREMRESNFVMGARIGTDIHRGLEYWAKRIFPKWELEQRFELGLYENYGLIRSTADAYDPEDGTIVDYKTTTRSKLKALSSVFSMHGDVPDVSGDSAKAKYIAYVAQTHLYALGKERRDGEGTVRKIKVVFIPRDASQVSDVEIFTLDYDHEKAEQVWQRGQHIIDALCDGFTDFPSYPGCYRCNVLAVKKDK</sequence>
<dbReference type="InterPro" id="IPR011604">
    <property type="entry name" value="PDDEXK-like_dom_sf"/>
</dbReference>
<accession>A0A8S5UY28</accession>
<dbReference type="Gene3D" id="3.90.320.10">
    <property type="match status" value="1"/>
</dbReference>
<name>A0A8S5UY28_9CAUD</name>
<keyword evidence="1" id="KW-0269">Exonuclease</keyword>
<proteinExistence type="predicted"/>
<protein>
    <submittedName>
        <fullName evidence="1">Exonuclease</fullName>
    </submittedName>
</protein>
<reference evidence="1" key="1">
    <citation type="journal article" date="2021" name="Proc. Natl. Acad. Sci. U.S.A.">
        <title>A Catalog of Tens of Thousands of Viruses from Human Metagenomes Reveals Hidden Associations with Chronic Diseases.</title>
        <authorList>
            <person name="Tisza M.J."/>
            <person name="Buck C.B."/>
        </authorList>
    </citation>
    <scope>NUCLEOTIDE SEQUENCE</scope>
    <source>
        <strain evidence="1">CtjKY6</strain>
    </source>
</reference>
<keyword evidence="1" id="KW-0540">Nuclease</keyword>
<dbReference type="EMBL" id="BK016165">
    <property type="protein sequence ID" value="DAF99389.1"/>
    <property type="molecule type" value="Genomic_DNA"/>
</dbReference>
<dbReference type="GO" id="GO:0004527">
    <property type="term" value="F:exonuclease activity"/>
    <property type="evidence" value="ECO:0007669"/>
    <property type="project" value="UniProtKB-KW"/>
</dbReference>
<evidence type="ECO:0000313" key="1">
    <source>
        <dbReference type="EMBL" id="DAF99389.1"/>
    </source>
</evidence>